<dbReference type="KEGG" id="prel:PRELSG_0822300"/>
<sequence>MFNLLKNFHDFIKEIEYLKIQNESKSIIKHNSGLNKNDISTNINEEIIKENKKINEINANDIKEIKYNENIDEILQNENKNDNFIFLFSSIGKELFIDSEIMQKNSLLKKELVIKFETNYYIILNKNKYVYSVVIRNNKLSKNNKLIYVYSLCEYCKQNYPNNINFYVQFNLFKKKFRILKISILNLNNEIWCFTFSKNNLKNKLEILNNSKSLCFILFYNLLIKEYRIYVSDIIKKLKKKKKSIFFIVDNEEDKDSYECKKEEENIYENKKSDILIYSECNYDTVFFNKIFSVFNLLREENDPFLKFYNLENYTRIFIYNCENLNRNSFINFLKSFENFHIYLINLNTLFGIYFSETEKNILNVFKKCERILRRGKKNVAIVLDGIDIIAKKNTSEEKEELLDENNEKFDNNNNSRILTTLLLCLDSIDNCTVKKKIVHEKEINQSIKSIKEGKKNEKKKNRRKKNLVSFSDDCDNISDESKSSIVHSSNNTKKKKKLSEQITYDIKKLEKIYKERYIRLVKRKTKNNISVIVLSDLNLNCFDISLIRAGRFFHYIKYS</sequence>
<reference evidence="1 2" key="1">
    <citation type="submission" date="2015-04" db="EMBL/GenBank/DDBJ databases">
        <authorList>
            <consortium name="Pathogen Informatics"/>
        </authorList>
    </citation>
    <scope>NUCLEOTIDE SEQUENCE [LARGE SCALE GENOMIC DNA]</scope>
    <source>
        <strain evidence="1 2">SGS1</strain>
    </source>
</reference>
<proteinExistence type="predicted"/>
<dbReference type="VEuPathDB" id="PlasmoDB:PRELSG_0822300"/>
<dbReference type="GeneID" id="39735899"/>
<name>A0A1J1H869_PLARL</name>
<dbReference type="OrthoDB" id="377837at2759"/>
<evidence type="ECO:0008006" key="3">
    <source>
        <dbReference type="Google" id="ProtNLM"/>
    </source>
</evidence>
<organism evidence="1 2">
    <name type="scientific">Plasmodium relictum</name>
    <dbReference type="NCBI Taxonomy" id="85471"/>
    <lineage>
        <taxon>Eukaryota</taxon>
        <taxon>Sar</taxon>
        <taxon>Alveolata</taxon>
        <taxon>Apicomplexa</taxon>
        <taxon>Aconoidasida</taxon>
        <taxon>Haemosporida</taxon>
        <taxon>Plasmodiidae</taxon>
        <taxon>Plasmodium</taxon>
        <taxon>Plasmodium (Haemamoeba)</taxon>
    </lineage>
</organism>
<dbReference type="EMBL" id="LN835303">
    <property type="protein sequence ID" value="CRG99797.1"/>
    <property type="molecule type" value="Genomic_DNA"/>
</dbReference>
<protein>
    <recommendedName>
        <fullName evidence="3">ATPase AAA-type core domain-containing protein</fullName>
    </recommendedName>
</protein>
<dbReference type="OMA" id="KIFLHNC"/>
<gene>
    <name evidence="1" type="ORF">PRELSG_0822300</name>
</gene>
<evidence type="ECO:0000313" key="1">
    <source>
        <dbReference type="EMBL" id="CRG99797.1"/>
    </source>
</evidence>
<dbReference type="Gene3D" id="3.40.50.300">
    <property type="entry name" value="P-loop containing nucleotide triphosphate hydrolases"/>
    <property type="match status" value="1"/>
</dbReference>
<dbReference type="AlphaFoldDB" id="A0A1J1H869"/>
<dbReference type="InterPro" id="IPR027417">
    <property type="entry name" value="P-loop_NTPase"/>
</dbReference>
<accession>A0A1J1H869</accession>
<dbReference type="Proteomes" id="UP000220158">
    <property type="component" value="Chromosome 8"/>
</dbReference>
<dbReference type="RefSeq" id="XP_028532802.1">
    <property type="nucleotide sequence ID" value="XM_028676298.1"/>
</dbReference>
<keyword evidence="2" id="KW-1185">Reference proteome</keyword>
<evidence type="ECO:0000313" key="2">
    <source>
        <dbReference type="Proteomes" id="UP000220158"/>
    </source>
</evidence>